<feature type="chain" id="PRO_5006015603" evidence="4">
    <location>
        <begin position="23"/>
        <end position="377"/>
    </location>
</feature>
<dbReference type="Gene3D" id="1.10.287.470">
    <property type="entry name" value="Helix hairpin bin"/>
    <property type="match status" value="1"/>
</dbReference>
<protein>
    <submittedName>
        <fullName evidence="8">Cation efflux system protein CzcB</fullName>
    </submittedName>
</protein>
<feature type="region of interest" description="Disordered" evidence="3">
    <location>
        <begin position="352"/>
        <end position="377"/>
    </location>
</feature>
<evidence type="ECO:0000256" key="4">
    <source>
        <dbReference type="SAM" id="SignalP"/>
    </source>
</evidence>
<reference evidence="8 9" key="1">
    <citation type="submission" date="2015-09" db="EMBL/GenBank/DDBJ databases">
        <authorList>
            <consortium name="Swine Surveillance"/>
        </authorList>
    </citation>
    <scope>NUCLEOTIDE SEQUENCE [LARGE SCALE GENOMIC DNA]</scope>
    <source>
        <strain evidence="8 9">CECT 5294</strain>
    </source>
</reference>
<feature type="domain" description="CusB-like beta-barrel" evidence="5">
    <location>
        <begin position="215"/>
        <end position="283"/>
    </location>
</feature>
<dbReference type="InterPro" id="IPR058792">
    <property type="entry name" value="Beta-barrel_RND_2"/>
</dbReference>
<dbReference type="SUPFAM" id="SSF111369">
    <property type="entry name" value="HlyD-like secretion proteins"/>
    <property type="match status" value="1"/>
</dbReference>
<evidence type="ECO:0000313" key="9">
    <source>
        <dbReference type="Proteomes" id="UP000051298"/>
    </source>
</evidence>
<dbReference type="InterPro" id="IPR058647">
    <property type="entry name" value="BSH_CzcB-like"/>
</dbReference>
<dbReference type="NCBIfam" id="TIGR01730">
    <property type="entry name" value="RND_mfp"/>
    <property type="match status" value="1"/>
</dbReference>
<comment type="similarity">
    <text evidence="1">Belongs to the membrane fusion protein (MFP) (TC 8.A.1) family.</text>
</comment>
<evidence type="ECO:0000259" key="6">
    <source>
        <dbReference type="Pfam" id="PF25973"/>
    </source>
</evidence>
<evidence type="ECO:0000256" key="2">
    <source>
        <dbReference type="SAM" id="Coils"/>
    </source>
</evidence>
<accession>A0A0N7LTY2</accession>
<evidence type="ECO:0000313" key="8">
    <source>
        <dbReference type="EMBL" id="CUH61970.1"/>
    </source>
</evidence>
<gene>
    <name evidence="8" type="primary">czcB</name>
    <name evidence="8" type="ORF">THS5294_03284</name>
</gene>
<dbReference type="GO" id="GO:0015562">
    <property type="term" value="F:efflux transmembrane transporter activity"/>
    <property type="evidence" value="ECO:0007669"/>
    <property type="project" value="TreeGrafter"/>
</dbReference>
<dbReference type="Pfam" id="PF25989">
    <property type="entry name" value="YknX_C"/>
    <property type="match status" value="1"/>
</dbReference>
<keyword evidence="4" id="KW-0732">Signal</keyword>
<dbReference type="EMBL" id="CYRX01000033">
    <property type="protein sequence ID" value="CUH61970.1"/>
    <property type="molecule type" value="Genomic_DNA"/>
</dbReference>
<feature type="domain" description="CzcB-like barrel-sandwich hybrid" evidence="6">
    <location>
        <begin position="55"/>
        <end position="208"/>
    </location>
</feature>
<dbReference type="InterPro" id="IPR006143">
    <property type="entry name" value="RND_pump_MFP"/>
</dbReference>
<evidence type="ECO:0000259" key="7">
    <source>
        <dbReference type="Pfam" id="PF25989"/>
    </source>
</evidence>
<dbReference type="Gene3D" id="2.40.420.20">
    <property type="match status" value="1"/>
</dbReference>
<feature type="coiled-coil region" evidence="2">
    <location>
        <begin position="108"/>
        <end position="142"/>
    </location>
</feature>
<organism evidence="8 9">
    <name type="scientific">Thalassobacter stenotrophicus</name>
    <dbReference type="NCBI Taxonomy" id="266809"/>
    <lineage>
        <taxon>Bacteria</taxon>
        <taxon>Pseudomonadati</taxon>
        <taxon>Pseudomonadota</taxon>
        <taxon>Alphaproteobacteria</taxon>
        <taxon>Rhodobacterales</taxon>
        <taxon>Roseobacteraceae</taxon>
        <taxon>Thalassobacter</taxon>
    </lineage>
</organism>
<dbReference type="Gene3D" id="2.40.30.170">
    <property type="match status" value="1"/>
</dbReference>
<dbReference type="PANTHER" id="PTHR30469:SF15">
    <property type="entry name" value="HLYD FAMILY OF SECRETION PROTEINS"/>
    <property type="match status" value="1"/>
</dbReference>
<feature type="domain" description="YknX-like C-terminal permuted SH3-like" evidence="7">
    <location>
        <begin position="293"/>
        <end position="358"/>
    </location>
</feature>
<feature type="signal peptide" evidence="4">
    <location>
        <begin position="1"/>
        <end position="22"/>
    </location>
</feature>
<proteinExistence type="inferred from homology"/>
<dbReference type="GO" id="GO:1990281">
    <property type="term" value="C:efflux pump complex"/>
    <property type="evidence" value="ECO:0007669"/>
    <property type="project" value="TreeGrafter"/>
</dbReference>
<dbReference type="InterPro" id="IPR058637">
    <property type="entry name" value="YknX-like_C"/>
</dbReference>
<evidence type="ECO:0000256" key="3">
    <source>
        <dbReference type="SAM" id="MobiDB-lite"/>
    </source>
</evidence>
<dbReference type="Proteomes" id="UP000051298">
    <property type="component" value="Unassembled WGS sequence"/>
</dbReference>
<dbReference type="RefSeq" id="WP_058124538.1">
    <property type="nucleotide sequence ID" value="NZ_CYRX01000033.1"/>
</dbReference>
<dbReference type="Gene3D" id="2.40.50.100">
    <property type="match status" value="1"/>
</dbReference>
<dbReference type="Pfam" id="PF25954">
    <property type="entry name" value="Beta-barrel_RND_2"/>
    <property type="match status" value="1"/>
</dbReference>
<sequence length="377" mass="39208">MRAFKLLATLAFISTLPAVTLAQGRPAMVETADVALQTSSDTIAVFGQIVSGRESAVAARVAGVVESVPPRVGAQVTAGQILAQLDTELLSLQIGQAEAEAGIAAAGVGVAEARVDRAERALRRAETLRENANISQAQLEDRLSDFDEAVATRAEAQARLRAAEVARSQAQYAFDNAIIRAPFDAVVLEVNTEVGQFISVGSQVVTLLDIGAMEVEANVPARFISALQSDQPVAASTDVGGTLEVTLRAILPTEFAATRTRPVRFEVTQPDVTIAVGQTVTLDIPVSAPREVVSVPKDALVQGAGGWMVFVNADGTAQPRPVDIGAAMAGGFEVLSGLAPGDQVVVRGNERLRPGQSIMSTNAPPPAADAETTDNQG</sequence>
<dbReference type="PANTHER" id="PTHR30469">
    <property type="entry name" value="MULTIDRUG RESISTANCE PROTEIN MDTA"/>
    <property type="match status" value="1"/>
</dbReference>
<dbReference type="AlphaFoldDB" id="A0A0N7LTY2"/>
<evidence type="ECO:0000259" key="5">
    <source>
        <dbReference type="Pfam" id="PF25954"/>
    </source>
</evidence>
<evidence type="ECO:0000256" key="1">
    <source>
        <dbReference type="ARBA" id="ARBA00009477"/>
    </source>
</evidence>
<name>A0A0N7LTY2_9RHOB</name>
<keyword evidence="2" id="KW-0175">Coiled coil</keyword>
<dbReference type="Pfam" id="PF25973">
    <property type="entry name" value="BSH_CzcB"/>
    <property type="match status" value="1"/>
</dbReference>